<keyword evidence="5 6" id="KW-0687">Ribonucleoprotein</keyword>
<reference evidence="8" key="2">
    <citation type="submission" date="2021-01" db="EMBL/GenBank/DDBJ databases">
        <authorList>
            <person name="Hahn C.R."/>
            <person name="Youssef N.H."/>
            <person name="Elshahed M."/>
        </authorList>
    </citation>
    <scope>NUCLEOTIDE SEQUENCE</scope>
    <source>
        <strain evidence="8">Zod_Metabat.24</strain>
    </source>
</reference>
<protein>
    <recommendedName>
        <fullName evidence="6">Small ribosomal subunit protein uS17</fullName>
    </recommendedName>
</protein>
<proteinExistence type="inferred from homology"/>
<dbReference type="GO" id="GO:0006412">
    <property type="term" value="P:translation"/>
    <property type="evidence" value="ECO:0007669"/>
    <property type="project" value="UniProtKB-UniRule"/>
</dbReference>
<dbReference type="NCBIfam" id="TIGR03635">
    <property type="entry name" value="uS17_bact"/>
    <property type="match status" value="1"/>
</dbReference>
<dbReference type="InterPro" id="IPR000266">
    <property type="entry name" value="Ribosomal_uS17"/>
</dbReference>
<comment type="similarity">
    <text evidence="1 6 7">Belongs to the universal ribosomal protein uS17 family.</text>
</comment>
<evidence type="ECO:0000256" key="1">
    <source>
        <dbReference type="ARBA" id="ARBA00010254"/>
    </source>
</evidence>
<dbReference type="Proteomes" id="UP000809273">
    <property type="component" value="Unassembled WGS sequence"/>
</dbReference>
<dbReference type="GO" id="GO:0022627">
    <property type="term" value="C:cytosolic small ribosomal subunit"/>
    <property type="evidence" value="ECO:0007669"/>
    <property type="project" value="UniProtKB-UniRule"/>
</dbReference>
<dbReference type="PANTHER" id="PTHR10744:SF1">
    <property type="entry name" value="SMALL RIBOSOMAL SUBUNIT PROTEIN US17M"/>
    <property type="match status" value="1"/>
</dbReference>
<evidence type="ECO:0000256" key="6">
    <source>
        <dbReference type="HAMAP-Rule" id="MF_01345"/>
    </source>
</evidence>
<dbReference type="PANTHER" id="PTHR10744">
    <property type="entry name" value="40S RIBOSOMAL PROTEIN S11 FAMILY MEMBER"/>
    <property type="match status" value="1"/>
</dbReference>
<dbReference type="GO" id="GO:0019843">
    <property type="term" value="F:rRNA binding"/>
    <property type="evidence" value="ECO:0007669"/>
    <property type="project" value="UniProtKB-UniRule"/>
</dbReference>
<dbReference type="InterPro" id="IPR019979">
    <property type="entry name" value="Ribosomal_uS17_CS"/>
</dbReference>
<gene>
    <name evidence="6 8" type="primary">rpsQ</name>
    <name evidence="8" type="ORF">JW984_09590</name>
</gene>
<dbReference type="Pfam" id="PF00366">
    <property type="entry name" value="Ribosomal_S17"/>
    <property type="match status" value="1"/>
</dbReference>
<dbReference type="EMBL" id="JAFGIX010000049">
    <property type="protein sequence ID" value="MBN1573432.1"/>
    <property type="molecule type" value="Genomic_DNA"/>
</dbReference>
<accession>A0A9D8KFW6</accession>
<comment type="caution">
    <text evidence="8">The sequence shown here is derived from an EMBL/GenBank/DDBJ whole genome shotgun (WGS) entry which is preliminary data.</text>
</comment>
<evidence type="ECO:0000256" key="2">
    <source>
        <dbReference type="ARBA" id="ARBA00022730"/>
    </source>
</evidence>
<name>A0A9D8KFW6_9DELT</name>
<dbReference type="NCBIfam" id="NF004123">
    <property type="entry name" value="PRK05610.1"/>
    <property type="match status" value="1"/>
</dbReference>
<keyword evidence="3 6" id="KW-0694">RNA-binding</keyword>
<dbReference type="InterPro" id="IPR012340">
    <property type="entry name" value="NA-bd_OB-fold"/>
</dbReference>
<evidence type="ECO:0000256" key="3">
    <source>
        <dbReference type="ARBA" id="ARBA00022884"/>
    </source>
</evidence>
<evidence type="ECO:0000256" key="4">
    <source>
        <dbReference type="ARBA" id="ARBA00022980"/>
    </source>
</evidence>
<dbReference type="SUPFAM" id="SSF50249">
    <property type="entry name" value="Nucleic acid-binding proteins"/>
    <property type="match status" value="1"/>
</dbReference>
<evidence type="ECO:0000313" key="8">
    <source>
        <dbReference type="EMBL" id="MBN1573432.1"/>
    </source>
</evidence>
<keyword evidence="4 6" id="KW-0689">Ribosomal protein</keyword>
<evidence type="ECO:0000256" key="7">
    <source>
        <dbReference type="RuleBase" id="RU003872"/>
    </source>
</evidence>
<dbReference type="Gene3D" id="2.40.50.140">
    <property type="entry name" value="Nucleic acid-binding proteins"/>
    <property type="match status" value="1"/>
</dbReference>
<comment type="function">
    <text evidence="6">One of the primary rRNA binding proteins, it binds specifically to the 5'-end of 16S ribosomal RNA.</text>
</comment>
<evidence type="ECO:0000256" key="5">
    <source>
        <dbReference type="ARBA" id="ARBA00023274"/>
    </source>
</evidence>
<sequence>MATSGKRRTLTGMVVSDKMDKTIVVEVQRKLMHPIYKKFINKRKRYMAHDSENQCGIGDKVVILESRPLSRKKRWVLREVLEKAE</sequence>
<organism evidence="8 9">
    <name type="scientific">Candidatus Zymogenus saltonus</name>
    <dbReference type="NCBI Taxonomy" id="2844893"/>
    <lineage>
        <taxon>Bacteria</taxon>
        <taxon>Deltaproteobacteria</taxon>
        <taxon>Candidatus Zymogenia</taxon>
        <taxon>Candidatus Zymogeniales</taxon>
        <taxon>Candidatus Zymogenaceae</taxon>
        <taxon>Candidatus Zymogenus</taxon>
    </lineage>
</organism>
<dbReference type="AlphaFoldDB" id="A0A9D8KFW6"/>
<reference evidence="8" key="1">
    <citation type="journal article" date="2021" name="Environ. Microbiol.">
        <title>Genomic characterization of three novel Desulfobacterota classes expand the metabolic and phylogenetic diversity of the phylum.</title>
        <authorList>
            <person name="Murphy C.L."/>
            <person name="Biggerstaff J."/>
            <person name="Eichhorn A."/>
            <person name="Ewing E."/>
            <person name="Shahan R."/>
            <person name="Soriano D."/>
            <person name="Stewart S."/>
            <person name="VanMol K."/>
            <person name="Walker R."/>
            <person name="Walters P."/>
            <person name="Elshahed M.S."/>
            <person name="Youssef N.H."/>
        </authorList>
    </citation>
    <scope>NUCLEOTIDE SEQUENCE</scope>
    <source>
        <strain evidence="8">Zod_Metabat.24</strain>
    </source>
</reference>
<dbReference type="InterPro" id="IPR019984">
    <property type="entry name" value="Ribosomal_uS17_bact/chlr"/>
</dbReference>
<dbReference type="GO" id="GO:0003735">
    <property type="term" value="F:structural constituent of ribosome"/>
    <property type="evidence" value="ECO:0007669"/>
    <property type="project" value="UniProtKB-UniRule"/>
</dbReference>
<dbReference type="HAMAP" id="MF_01345_B">
    <property type="entry name" value="Ribosomal_uS17_B"/>
    <property type="match status" value="1"/>
</dbReference>
<evidence type="ECO:0000313" key="9">
    <source>
        <dbReference type="Proteomes" id="UP000809273"/>
    </source>
</evidence>
<keyword evidence="2 6" id="KW-0699">rRNA-binding</keyword>
<dbReference type="PRINTS" id="PR00973">
    <property type="entry name" value="RIBOSOMALS17"/>
</dbReference>
<comment type="subunit">
    <text evidence="6">Part of the 30S ribosomal subunit.</text>
</comment>
<dbReference type="CDD" id="cd00364">
    <property type="entry name" value="Ribosomal_uS17"/>
    <property type="match status" value="1"/>
</dbReference>
<dbReference type="PROSITE" id="PS00056">
    <property type="entry name" value="RIBOSOMAL_S17"/>
    <property type="match status" value="1"/>
</dbReference>